<reference evidence="1" key="1">
    <citation type="submission" date="2020-05" db="EMBL/GenBank/DDBJ databases">
        <authorList>
            <person name="Chiriac C."/>
            <person name="Salcher M."/>
            <person name="Ghai R."/>
            <person name="Kavagutti S V."/>
        </authorList>
    </citation>
    <scope>NUCLEOTIDE SEQUENCE</scope>
</reference>
<evidence type="ECO:0000313" key="1">
    <source>
        <dbReference type="EMBL" id="CAB4221420.1"/>
    </source>
</evidence>
<gene>
    <name evidence="1" type="ORF">UFOVP1636_296</name>
</gene>
<dbReference type="EMBL" id="LR797503">
    <property type="protein sequence ID" value="CAB4221420.1"/>
    <property type="molecule type" value="Genomic_DNA"/>
</dbReference>
<organism evidence="1">
    <name type="scientific">uncultured Caudovirales phage</name>
    <dbReference type="NCBI Taxonomy" id="2100421"/>
    <lineage>
        <taxon>Viruses</taxon>
        <taxon>Duplodnaviria</taxon>
        <taxon>Heunggongvirae</taxon>
        <taxon>Uroviricota</taxon>
        <taxon>Caudoviricetes</taxon>
        <taxon>Peduoviridae</taxon>
        <taxon>Maltschvirus</taxon>
        <taxon>Maltschvirus maltsch</taxon>
    </lineage>
</organism>
<sequence>MISIYLYPNSIEVQFLDSSINTTRNLHMYDRPVKIYQGIDNPIQVKIKNQDQKKINATGYNVYVDVNDHLNNQKIETYQLDFSGNVGGNIAAGIGSFTITKETVDQLDQRIYKLAFKIINNASGDEKPLYTDGNYQVPVDLVVLPGYYNNQI</sequence>
<accession>A0A6J5T1J4</accession>
<protein>
    <submittedName>
        <fullName evidence="1">Uncharacterized protein</fullName>
    </submittedName>
</protein>
<proteinExistence type="predicted"/>
<name>A0A6J5T1J4_9CAUD</name>